<dbReference type="EMBL" id="JBHTBF010000002">
    <property type="protein sequence ID" value="MFC7316781.1"/>
    <property type="molecule type" value="Genomic_DNA"/>
</dbReference>
<sequence>MTIRGLHHVTAFTESLDRNLAFYRDLLGLRLVKQTVATDDPYAHHLYYGNGTGAPGTILTFSPWSDADDVEQPTTGEVTAFGFVVPPQSHGYWIDRLRAHGVEVTRGERFDLPVLSFTDPDGLSLELVAVDGGVEPWTGGSVPTTEAVRGLFGVTVAVEDPEATARFVEDSLGYALDGTDGDRLRYRSVGRVGSVLDIVRRVETGPAPVGPGHVHHVAFRVESAAEQAELGEAIAALGTNVSPVVDRRYFRSLYFREPGGCAFELATDDPGFTVDEEPSELGRELMLPVWLEDRREDVEAHLSPFPAERGTADAD</sequence>
<dbReference type="InterPro" id="IPR037523">
    <property type="entry name" value="VOC_core"/>
</dbReference>
<dbReference type="InterPro" id="IPR004360">
    <property type="entry name" value="Glyas_Fos-R_dOase_dom"/>
</dbReference>
<keyword evidence="3" id="KW-1185">Reference proteome</keyword>
<dbReference type="InterPro" id="IPR029068">
    <property type="entry name" value="Glyas_Bleomycin-R_OHBP_Dase"/>
</dbReference>
<protein>
    <submittedName>
        <fullName evidence="2">Ring-cleaving dioxygenase</fullName>
    </submittedName>
</protein>
<dbReference type="AlphaFoldDB" id="A0ABD6A999"/>
<feature type="domain" description="VOC" evidence="1">
    <location>
        <begin position="5"/>
        <end position="130"/>
    </location>
</feature>
<dbReference type="SUPFAM" id="SSF54593">
    <property type="entry name" value="Glyoxalase/Bleomycin resistance protein/Dihydroxybiphenyl dioxygenase"/>
    <property type="match status" value="1"/>
</dbReference>
<dbReference type="PROSITE" id="PS51819">
    <property type="entry name" value="VOC"/>
    <property type="match status" value="2"/>
</dbReference>
<evidence type="ECO:0000313" key="3">
    <source>
        <dbReference type="Proteomes" id="UP001596547"/>
    </source>
</evidence>
<dbReference type="PANTHER" id="PTHR36110">
    <property type="entry name" value="RING-CLEAVING DIOXYGENASE MHQE-RELATED"/>
    <property type="match status" value="1"/>
</dbReference>
<dbReference type="RefSeq" id="WP_276303956.1">
    <property type="nucleotide sequence ID" value="NZ_CP119992.1"/>
</dbReference>
<proteinExistence type="predicted"/>
<evidence type="ECO:0000259" key="1">
    <source>
        <dbReference type="PROSITE" id="PS51819"/>
    </source>
</evidence>
<evidence type="ECO:0000313" key="2">
    <source>
        <dbReference type="EMBL" id="MFC7316781.1"/>
    </source>
</evidence>
<dbReference type="Proteomes" id="UP001596547">
    <property type="component" value="Unassembled WGS sequence"/>
</dbReference>
<dbReference type="InterPro" id="IPR052537">
    <property type="entry name" value="Extradiol_RC_dioxygenase"/>
</dbReference>
<dbReference type="GO" id="GO:0051213">
    <property type="term" value="F:dioxygenase activity"/>
    <property type="evidence" value="ECO:0007669"/>
    <property type="project" value="UniProtKB-KW"/>
</dbReference>
<gene>
    <name evidence="2" type="ORF">ACFQPE_08245</name>
</gene>
<dbReference type="Pfam" id="PF00903">
    <property type="entry name" value="Glyoxalase"/>
    <property type="match status" value="2"/>
</dbReference>
<name>A0ABD6A999_9EURY</name>
<organism evidence="2 3">
    <name type="scientific">Halomarina halobia</name>
    <dbReference type="NCBI Taxonomy" id="3033386"/>
    <lineage>
        <taxon>Archaea</taxon>
        <taxon>Methanobacteriati</taxon>
        <taxon>Methanobacteriota</taxon>
        <taxon>Stenosarchaea group</taxon>
        <taxon>Halobacteria</taxon>
        <taxon>Halobacteriales</taxon>
        <taxon>Natronomonadaceae</taxon>
        <taxon>Halomarina</taxon>
    </lineage>
</organism>
<comment type="caution">
    <text evidence="2">The sequence shown here is derived from an EMBL/GenBank/DDBJ whole genome shotgun (WGS) entry which is preliminary data.</text>
</comment>
<feature type="domain" description="VOC" evidence="1">
    <location>
        <begin position="150"/>
        <end position="268"/>
    </location>
</feature>
<dbReference type="Gene3D" id="3.10.180.10">
    <property type="entry name" value="2,3-Dihydroxybiphenyl 1,2-Dioxygenase, domain 1"/>
    <property type="match status" value="2"/>
</dbReference>
<dbReference type="CDD" id="cd08347">
    <property type="entry name" value="PcpA_C_like"/>
    <property type="match status" value="1"/>
</dbReference>
<accession>A0ABD6A999</accession>
<reference evidence="2 3" key="1">
    <citation type="journal article" date="2019" name="Int. J. Syst. Evol. Microbiol.">
        <title>The Global Catalogue of Microorganisms (GCM) 10K type strain sequencing project: providing services to taxonomists for standard genome sequencing and annotation.</title>
        <authorList>
            <consortium name="The Broad Institute Genomics Platform"/>
            <consortium name="The Broad Institute Genome Sequencing Center for Infectious Disease"/>
            <person name="Wu L."/>
            <person name="Ma J."/>
        </authorList>
    </citation>
    <scope>NUCLEOTIDE SEQUENCE [LARGE SCALE GENOMIC DNA]</scope>
    <source>
        <strain evidence="2 3">PSR21</strain>
    </source>
</reference>
<keyword evidence="2" id="KW-0223">Dioxygenase</keyword>
<dbReference type="PANTHER" id="PTHR36110:SF2">
    <property type="entry name" value="RING-CLEAVING DIOXYGENASE MHQE-RELATED"/>
    <property type="match status" value="1"/>
</dbReference>
<dbReference type="GeneID" id="79316567"/>
<keyword evidence="2" id="KW-0560">Oxidoreductase</keyword>